<dbReference type="AlphaFoldDB" id="A0A8I0MVG5"/>
<dbReference type="EMBL" id="AQHF01000020">
    <property type="protein sequence ID" value="MBE0346107.1"/>
    <property type="molecule type" value="Genomic_DNA"/>
</dbReference>
<name>A0A8I0MVG5_9GAMM</name>
<reference evidence="1 2" key="1">
    <citation type="submission" date="2015-06" db="EMBL/GenBank/DDBJ databases">
        <title>Genome sequence of Pseudoalteromonas peptidolytica.</title>
        <authorList>
            <person name="Xie B.-B."/>
            <person name="Rong J.-C."/>
            <person name="Qin Q.-L."/>
            <person name="Zhang Y.-Z."/>
        </authorList>
    </citation>
    <scope>NUCLEOTIDE SEQUENCE [LARGE SCALE GENOMIC DNA]</scope>
    <source>
        <strain evidence="1 2">F12-50-A1</strain>
    </source>
</reference>
<proteinExistence type="predicted"/>
<keyword evidence="2" id="KW-1185">Reference proteome</keyword>
<dbReference type="Proteomes" id="UP000660708">
    <property type="component" value="Unassembled WGS sequence"/>
</dbReference>
<evidence type="ECO:0000313" key="1">
    <source>
        <dbReference type="EMBL" id="MBE0346107.1"/>
    </source>
</evidence>
<accession>A0A8I0MVG5</accession>
<gene>
    <name evidence="1" type="ORF">PPEP_a1134</name>
</gene>
<protein>
    <submittedName>
        <fullName evidence="1">Uncharacterized protein</fullName>
    </submittedName>
</protein>
<organism evidence="1 2">
    <name type="scientific">Pseudoalteromonas peptidolytica F12-50-A1</name>
    <dbReference type="NCBI Taxonomy" id="1315280"/>
    <lineage>
        <taxon>Bacteria</taxon>
        <taxon>Pseudomonadati</taxon>
        <taxon>Pseudomonadota</taxon>
        <taxon>Gammaproteobacteria</taxon>
        <taxon>Alteromonadales</taxon>
        <taxon>Pseudoalteromonadaceae</taxon>
        <taxon>Pseudoalteromonas</taxon>
    </lineage>
</organism>
<comment type="caution">
    <text evidence="1">The sequence shown here is derived from an EMBL/GenBank/DDBJ whole genome shotgun (WGS) entry which is preliminary data.</text>
</comment>
<evidence type="ECO:0000313" key="2">
    <source>
        <dbReference type="Proteomes" id="UP000660708"/>
    </source>
</evidence>
<sequence>MQWGVMPPEQIGSQKRTRTLGLNSVTRQFNELAVPGLGGVKYVKPVFLACLGIQVAQQVRDLGKHVNNLQVTNAIEALACYLGYKENNWQPNRRLRGITKLRAPKNTTYDTFSAAYFYVTQPMRMSTVQALPALGLVNSKGERFNNFRLSEQGADLVSAGCAITKINVTNFLTQWVLGLKQLPHHPYQLTRVLAPHIKLDTMALAIFRQALLSGNETAVIRRKAILEWVKYAECKAWKSWQRPHCIDASHFNDLKSGAYFFALRDKALGLLNVIEVHILGLQSKKLKLSAKLPNGIQDATTLLRQAATAFLALSYDPTCNKEATMFAKSCAQQSDIAVIQFLVEKDEVVLRYIEQCILPAAAFGDPDPVHSEPDNKTQHFAPNISYRVPNMYQLNRDFEGKEDDTDE</sequence>